<dbReference type="CDD" id="cd00093">
    <property type="entry name" value="HTH_XRE"/>
    <property type="match status" value="1"/>
</dbReference>
<feature type="domain" description="HTH cro/C1-type" evidence="2">
    <location>
        <begin position="191"/>
        <end position="237"/>
    </location>
</feature>
<dbReference type="SMART" id="SM00530">
    <property type="entry name" value="HTH_XRE"/>
    <property type="match status" value="1"/>
</dbReference>
<evidence type="ECO:0000256" key="1">
    <source>
        <dbReference type="SAM" id="MobiDB-lite"/>
    </source>
</evidence>
<evidence type="ECO:0000259" key="2">
    <source>
        <dbReference type="PROSITE" id="PS50943"/>
    </source>
</evidence>
<proteinExistence type="predicted"/>
<dbReference type="Pfam" id="PF13560">
    <property type="entry name" value="HTH_31"/>
    <property type="match status" value="1"/>
</dbReference>
<protein>
    <submittedName>
        <fullName evidence="3">Helix-turn-helix transcriptional regulator</fullName>
    </submittedName>
</protein>
<feature type="region of interest" description="Disordered" evidence="1">
    <location>
        <begin position="143"/>
        <end position="175"/>
    </location>
</feature>
<accession>A0ABV3C7M2</accession>
<evidence type="ECO:0000313" key="3">
    <source>
        <dbReference type="EMBL" id="MEU7070080.1"/>
    </source>
</evidence>
<feature type="compositionally biased region" description="Low complexity" evidence="1">
    <location>
        <begin position="158"/>
        <end position="167"/>
    </location>
</feature>
<dbReference type="InterPro" id="IPR001387">
    <property type="entry name" value="Cro/C1-type_HTH"/>
</dbReference>
<dbReference type="SUPFAM" id="SSF47413">
    <property type="entry name" value="lambda repressor-like DNA-binding domains"/>
    <property type="match status" value="1"/>
</dbReference>
<organism evidence="3 4">
    <name type="scientific">Streptomyces narbonensis</name>
    <dbReference type="NCBI Taxonomy" id="67333"/>
    <lineage>
        <taxon>Bacteria</taxon>
        <taxon>Bacillati</taxon>
        <taxon>Actinomycetota</taxon>
        <taxon>Actinomycetes</taxon>
        <taxon>Kitasatosporales</taxon>
        <taxon>Streptomycetaceae</taxon>
        <taxon>Streptomyces</taxon>
    </lineage>
</organism>
<dbReference type="Proteomes" id="UP001551329">
    <property type="component" value="Unassembled WGS sequence"/>
</dbReference>
<dbReference type="PROSITE" id="PS50943">
    <property type="entry name" value="HTH_CROC1"/>
    <property type="match status" value="1"/>
</dbReference>
<name>A0ABV3C7M2_9ACTN</name>
<comment type="caution">
    <text evidence="3">The sequence shown here is derived from an EMBL/GenBank/DDBJ whole genome shotgun (WGS) entry which is preliminary data.</text>
</comment>
<evidence type="ECO:0000313" key="4">
    <source>
        <dbReference type="Proteomes" id="UP001551329"/>
    </source>
</evidence>
<dbReference type="EMBL" id="JBEZAE010000003">
    <property type="protein sequence ID" value="MEU7070080.1"/>
    <property type="molecule type" value="Genomic_DNA"/>
</dbReference>
<keyword evidence="4" id="KW-1185">Reference proteome</keyword>
<dbReference type="Gene3D" id="1.10.260.40">
    <property type="entry name" value="lambda repressor-like DNA-binding domains"/>
    <property type="match status" value="1"/>
</dbReference>
<dbReference type="RefSeq" id="WP_358469742.1">
    <property type="nucleotide sequence ID" value="NZ_JBEZAE010000003.1"/>
</dbReference>
<dbReference type="InterPro" id="IPR010982">
    <property type="entry name" value="Lambda_DNA-bd_dom_sf"/>
</dbReference>
<gene>
    <name evidence="3" type="ORF">AB0A88_08025</name>
</gene>
<reference evidence="3 4" key="1">
    <citation type="submission" date="2024-06" db="EMBL/GenBank/DDBJ databases">
        <title>The Natural Products Discovery Center: Release of the First 8490 Sequenced Strains for Exploring Actinobacteria Biosynthetic Diversity.</title>
        <authorList>
            <person name="Kalkreuter E."/>
            <person name="Kautsar S.A."/>
            <person name="Yang D."/>
            <person name="Bader C.D."/>
            <person name="Teijaro C.N."/>
            <person name="Fluegel L."/>
            <person name="Davis C.M."/>
            <person name="Simpson J.R."/>
            <person name="Lauterbach L."/>
            <person name="Steele A.D."/>
            <person name="Gui C."/>
            <person name="Meng S."/>
            <person name="Li G."/>
            <person name="Viehrig K."/>
            <person name="Ye F."/>
            <person name="Su P."/>
            <person name="Kiefer A.F."/>
            <person name="Nichols A."/>
            <person name="Cepeda A.J."/>
            <person name="Yan W."/>
            <person name="Fan B."/>
            <person name="Jiang Y."/>
            <person name="Adhikari A."/>
            <person name="Zheng C.-J."/>
            <person name="Schuster L."/>
            <person name="Cowan T.M."/>
            <person name="Smanski M.J."/>
            <person name="Chevrette M.G."/>
            <person name="De Carvalho L.P.S."/>
            <person name="Shen B."/>
        </authorList>
    </citation>
    <scope>NUCLEOTIDE SEQUENCE [LARGE SCALE GENOMIC DNA]</scope>
    <source>
        <strain evidence="3 4">NPDC045974</strain>
    </source>
</reference>
<sequence length="351" mass="38136">MPSASPRQQTRQCSRCGTDFQYAVRRGRPNTFCSRACRAAARSSCAEPPDLTRYEEDLAATTEDLQLSATTLLAAVQGSEDTEVLMRQVTEHYRFLMDVEAAIVARGRARGDSWMVIAEAAGCGAESFRKKWTQDKVSRRLALARDTRQSRPAATGRPDSAARAAGAPLPPAQTPGEQFAAAMASLQRATGLTIKDTAFKVGVSPSYVSRILAGTRRPAWPVVERFVETCEGSPFELRALWEAAQRTADHDQGPAPEDPEAARVKFHTSLRALYLAAGRPTPWDIRRAINADTKPTFPEIVLALNGSRIPDWETIAKIILSLRGSPADLRPLWQAAKVPPPSSALPAAAFG</sequence>